<dbReference type="KEGG" id="nve:5515629"/>
<protein>
    <submittedName>
        <fullName evidence="3">Uncharacterized protein</fullName>
    </submittedName>
</protein>
<dbReference type="EMBL" id="DS469551">
    <property type="protein sequence ID" value="EDO43715.1"/>
    <property type="molecule type" value="Genomic_DNA"/>
</dbReference>
<dbReference type="AlphaFoldDB" id="A7RXS9"/>
<feature type="compositionally biased region" description="Acidic residues" evidence="1">
    <location>
        <begin position="71"/>
        <end position="80"/>
    </location>
</feature>
<proteinExistence type="predicted"/>
<feature type="chain" id="PRO_5002712168" evidence="2">
    <location>
        <begin position="19"/>
        <end position="126"/>
    </location>
</feature>
<evidence type="ECO:0000256" key="2">
    <source>
        <dbReference type="SAM" id="SignalP"/>
    </source>
</evidence>
<evidence type="ECO:0000313" key="3">
    <source>
        <dbReference type="EMBL" id="EDO43715.1"/>
    </source>
</evidence>
<name>A7RXS9_NEMVE</name>
<dbReference type="Proteomes" id="UP000001593">
    <property type="component" value="Unassembled WGS sequence"/>
</dbReference>
<feature type="region of interest" description="Disordered" evidence="1">
    <location>
        <begin position="21"/>
        <end position="101"/>
    </location>
</feature>
<keyword evidence="2" id="KW-0732">Signal</keyword>
<gene>
    <name evidence="3" type="ORF">NEMVEDRAFT_v1g241424</name>
</gene>
<feature type="compositionally biased region" description="Acidic residues" evidence="1">
    <location>
        <begin position="39"/>
        <end position="63"/>
    </location>
</feature>
<reference evidence="3 4" key="1">
    <citation type="journal article" date="2007" name="Science">
        <title>Sea anemone genome reveals ancestral eumetazoan gene repertoire and genomic organization.</title>
        <authorList>
            <person name="Putnam N.H."/>
            <person name="Srivastava M."/>
            <person name="Hellsten U."/>
            <person name="Dirks B."/>
            <person name="Chapman J."/>
            <person name="Salamov A."/>
            <person name="Terry A."/>
            <person name="Shapiro H."/>
            <person name="Lindquist E."/>
            <person name="Kapitonov V.V."/>
            <person name="Jurka J."/>
            <person name="Genikhovich G."/>
            <person name="Grigoriev I.V."/>
            <person name="Lucas S.M."/>
            <person name="Steele R.E."/>
            <person name="Finnerty J.R."/>
            <person name="Technau U."/>
            <person name="Martindale M.Q."/>
            <person name="Rokhsar D.S."/>
        </authorList>
    </citation>
    <scope>NUCLEOTIDE SEQUENCE [LARGE SCALE GENOMIC DNA]</scope>
    <source>
        <strain evidence="4">CH2 X CH6</strain>
    </source>
</reference>
<organism evidence="3 4">
    <name type="scientific">Nematostella vectensis</name>
    <name type="common">Starlet sea anemone</name>
    <dbReference type="NCBI Taxonomy" id="45351"/>
    <lineage>
        <taxon>Eukaryota</taxon>
        <taxon>Metazoa</taxon>
        <taxon>Cnidaria</taxon>
        <taxon>Anthozoa</taxon>
        <taxon>Hexacorallia</taxon>
        <taxon>Actiniaria</taxon>
        <taxon>Edwardsiidae</taxon>
        <taxon>Nematostella</taxon>
    </lineage>
</organism>
<keyword evidence="4" id="KW-1185">Reference proteome</keyword>
<evidence type="ECO:0000313" key="4">
    <source>
        <dbReference type="Proteomes" id="UP000001593"/>
    </source>
</evidence>
<evidence type="ECO:0000256" key="1">
    <source>
        <dbReference type="SAM" id="MobiDB-lite"/>
    </source>
</evidence>
<dbReference type="InParanoid" id="A7RXS9"/>
<feature type="signal peptide" evidence="2">
    <location>
        <begin position="1"/>
        <end position="18"/>
    </location>
</feature>
<sequence length="126" mass="14453">MRGLALILLLGLVISVTCEPRDEATDQSQDQPDLKAELIEDQAENDPGLETEVAEDEEEEPENAELAGKDDDNDDEDSELADVQGGQLKESDAKEGGRAADPIFGRRRRYYYRRRRRRRRRFFGRK</sequence>
<dbReference type="HOGENOM" id="CLU_1984194_0_0_1"/>
<accession>A7RXS9</accession>
<feature type="compositionally biased region" description="Basic and acidic residues" evidence="1">
    <location>
        <begin position="89"/>
        <end position="98"/>
    </location>
</feature>